<evidence type="ECO:0000256" key="1">
    <source>
        <dbReference type="ARBA" id="ARBA00004123"/>
    </source>
</evidence>
<dbReference type="Gene3D" id="2.150.10.10">
    <property type="entry name" value="Serralysin-like metalloprotease, C-terminal"/>
    <property type="match status" value="1"/>
</dbReference>
<dbReference type="SUPFAM" id="SSF101967">
    <property type="entry name" value="Adhesin YadA, collagen-binding domain"/>
    <property type="match status" value="1"/>
</dbReference>
<keyword evidence="4" id="KW-0479">Metal-binding</keyword>
<gene>
    <name evidence="17" type="ORF">Q7C36_002225</name>
</gene>
<dbReference type="InterPro" id="IPR013083">
    <property type="entry name" value="Znf_RING/FYVE/PHD"/>
</dbReference>
<dbReference type="Pfam" id="PF00097">
    <property type="entry name" value="zf-C3HC4"/>
    <property type="match status" value="1"/>
</dbReference>
<evidence type="ECO:0000256" key="7">
    <source>
        <dbReference type="ARBA" id="ARBA00022771"/>
    </source>
</evidence>
<evidence type="ECO:0000313" key="18">
    <source>
        <dbReference type="Proteomes" id="UP001187315"/>
    </source>
</evidence>
<evidence type="ECO:0000259" key="15">
    <source>
        <dbReference type="PROSITE" id="PS50089"/>
    </source>
</evidence>
<dbReference type="PIRSF" id="PIRSF001734">
    <property type="entry name" value="BRCA1"/>
    <property type="match status" value="1"/>
</dbReference>
<dbReference type="SUPFAM" id="SSF57850">
    <property type="entry name" value="RING/U-box"/>
    <property type="match status" value="1"/>
</dbReference>
<dbReference type="Pfam" id="PF00533">
    <property type="entry name" value="BRCT"/>
    <property type="match status" value="2"/>
</dbReference>
<feature type="region of interest" description="Disordered" evidence="14">
    <location>
        <begin position="167"/>
        <end position="210"/>
    </location>
</feature>
<comment type="subcellular location">
    <subcellularLocation>
        <location evidence="2">Chromosome</location>
    </subcellularLocation>
    <subcellularLocation>
        <location evidence="1">Nucleus</location>
    </subcellularLocation>
</comment>
<evidence type="ECO:0000256" key="9">
    <source>
        <dbReference type="ARBA" id="ARBA00023204"/>
    </source>
</evidence>
<dbReference type="PANTHER" id="PTHR13763:SF0">
    <property type="entry name" value="BREAST CANCER TYPE 1 SUSCEPTIBILITY PROTEIN"/>
    <property type="match status" value="1"/>
</dbReference>
<feature type="region of interest" description="Disordered" evidence="14">
    <location>
        <begin position="521"/>
        <end position="599"/>
    </location>
</feature>
<dbReference type="InterPro" id="IPR001841">
    <property type="entry name" value="Znf_RING"/>
</dbReference>
<feature type="compositionally biased region" description="Basic residues" evidence="14">
    <location>
        <begin position="1257"/>
        <end position="1266"/>
    </location>
</feature>
<evidence type="ECO:0000256" key="8">
    <source>
        <dbReference type="ARBA" id="ARBA00022833"/>
    </source>
</evidence>
<keyword evidence="6" id="KW-0227">DNA damage</keyword>
<dbReference type="SMART" id="SM00184">
    <property type="entry name" value="RING"/>
    <property type="match status" value="1"/>
</dbReference>
<evidence type="ECO:0000256" key="4">
    <source>
        <dbReference type="ARBA" id="ARBA00022723"/>
    </source>
</evidence>
<dbReference type="CDD" id="cd16498">
    <property type="entry name" value="RING-HC_BRCA1"/>
    <property type="match status" value="1"/>
</dbReference>
<feature type="compositionally biased region" description="Basic and acidic residues" evidence="14">
    <location>
        <begin position="1232"/>
        <end position="1246"/>
    </location>
</feature>
<keyword evidence="10" id="KW-0539">Nucleus</keyword>
<dbReference type="CDD" id="cd17721">
    <property type="entry name" value="BRCT_BRCA1_rpt2"/>
    <property type="match status" value="1"/>
</dbReference>
<dbReference type="GO" id="GO:0008270">
    <property type="term" value="F:zinc ion binding"/>
    <property type="evidence" value="ECO:0007669"/>
    <property type="project" value="UniProtKB-KW"/>
</dbReference>
<evidence type="ECO:0000256" key="13">
    <source>
        <dbReference type="PROSITE-ProRule" id="PRU00175"/>
    </source>
</evidence>
<feature type="compositionally biased region" description="Polar residues" evidence="14">
    <location>
        <begin position="120"/>
        <end position="132"/>
    </location>
</feature>
<dbReference type="InterPro" id="IPR011049">
    <property type="entry name" value="Serralysin-like_metalloprot_C"/>
</dbReference>
<dbReference type="GO" id="GO:0004842">
    <property type="term" value="F:ubiquitin-protein transferase activity"/>
    <property type="evidence" value="ECO:0007669"/>
    <property type="project" value="TreeGrafter"/>
</dbReference>
<organism evidence="17 18">
    <name type="scientific">Tachysurus vachellii</name>
    <name type="common">Darkbarbel catfish</name>
    <name type="synonym">Pelteobagrus vachellii</name>
    <dbReference type="NCBI Taxonomy" id="175792"/>
    <lineage>
        <taxon>Eukaryota</taxon>
        <taxon>Metazoa</taxon>
        <taxon>Chordata</taxon>
        <taxon>Craniata</taxon>
        <taxon>Vertebrata</taxon>
        <taxon>Euteleostomi</taxon>
        <taxon>Actinopterygii</taxon>
        <taxon>Neopterygii</taxon>
        <taxon>Teleostei</taxon>
        <taxon>Ostariophysi</taxon>
        <taxon>Siluriformes</taxon>
        <taxon>Bagridae</taxon>
        <taxon>Tachysurus</taxon>
    </lineage>
</organism>
<dbReference type="GO" id="GO:0045944">
    <property type="term" value="P:positive regulation of transcription by RNA polymerase II"/>
    <property type="evidence" value="ECO:0007669"/>
    <property type="project" value="TreeGrafter"/>
</dbReference>
<dbReference type="EMBL" id="JAVHJS010000002">
    <property type="protein sequence ID" value="KAK2866169.1"/>
    <property type="molecule type" value="Genomic_DNA"/>
</dbReference>
<keyword evidence="8" id="KW-0862">Zinc</keyword>
<protein>
    <recommendedName>
        <fullName evidence="12">RING-type E3 ubiquitin transferase BRCA1</fullName>
    </recommendedName>
</protein>
<evidence type="ECO:0000256" key="2">
    <source>
        <dbReference type="ARBA" id="ARBA00004286"/>
    </source>
</evidence>
<feature type="region of interest" description="Disordered" evidence="14">
    <location>
        <begin position="105"/>
        <end position="139"/>
    </location>
</feature>
<feature type="compositionally biased region" description="Polar residues" evidence="14">
    <location>
        <begin position="889"/>
        <end position="904"/>
    </location>
</feature>
<accession>A0AA88P6E4</accession>
<evidence type="ECO:0000256" key="10">
    <source>
        <dbReference type="ARBA" id="ARBA00023242"/>
    </source>
</evidence>
<dbReference type="PROSITE" id="PS50172">
    <property type="entry name" value="BRCT"/>
    <property type="match status" value="2"/>
</dbReference>
<evidence type="ECO:0000256" key="11">
    <source>
        <dbReference type="ARBA" id="ARBA00023306"/>
    </source>
</evidence>
<dbReference type="SMART" id="SM00292">
    <property type="entry name" value="BRCT"/>
    <property type="match status" value="2"/>
</dbReference>
<feature type="compositionally biased region" description="Basic and acidic residues" evidence="14">
    <location>
        <begin position="366"/>
        <end position="376"/>
    </location>
</feature>
<feature type="compositionally biased region" description="Polar residues" evidence="14">
    <location>
        <begin position="845"/>
        <end position="862"/>
    </location>
</feature>
<evidence type="ECO:0000256" key="5">
    <source>
        <dbReference type="ARBA" id="ARBA00022737"/>
    </source>
</evidence>
<sequence length="1516" mass="165133">MSVVKAEDVKRGIAVIWENLQCPICLDLMSEPVSTQCDHQFCKFCMTKLLERNKRKETSCPLCKTKVTKRSLKESPGFQKLVEGLRNLVCSYEIDTRTNYFTGLPKRKHGASVETESRDQQGSGENTTSEGTVTEKEATISSTAAAKDAFAKLMCLEDSCPATLVKDRSDSSLADLPQKSETNLAVPEDVLPRAEASDSPTQQDVAPYEVKHSCRRSKRLCLDPDRIMDKREKKSVQKVSEWLLKISPVSDAQAEHSAEGDFPKFTDSDAEKESTASGVSTEINNSAHGKADASPIREVLCRGLEEQVFGAVYKRERKVIKSKVAKSFSPVQEIAPVVRYGNLSEKAEKVEIPQRRSSRRLNSADFIRKTSNKDTEDGLDQEEVDEGSNQENGNTPLRSSGKQERVQSGPDKNAELTEDSPAFAVPLRKRGRRSKMQDVWKDVDCELTENESNTNNKKDRKRRITRSTHDTTKDDNLERCKNAKYAKSLALVSAGAEIVELSKVPSNLNLIETEVNIESYPSSAEMKSPDARKTRRSLRLQEFTAEVQGLPRRRRSKQAHPKPADGPENNPSANLDEPSAKTAHLGTSHINDSQSEKTEWSMRRNGCVYNDNFENIEIMQSSDDVAALSIAEENSHFSVVPDSVDHILPCSTKAANMSSPLAALVPESLPQKYQESPSTKTLKLAVEHKVTEQDDDTNDSELDTEQLMKTFKATKRKSFDLGSPRTSHSRTQEKSLTQILEEEKQENVDLTETPGISLNIDQVLPPNPSEVSAHEIMSQNSQSGIADVASVSLLQVKSTTLPKDTQKHNSISTSGASDKPEMVANSQDYSRSQDSRPSVKVDLANSVQLFSTSPTQKETQISHNKESTKSPNSSEIQGCKVTSIPLGPMTSSETQCNNFESSVTPDGLVPNGPEVQLIEPESNHNLDKLDEGEFNSQPCLRRKRKPQRLESSDSESSVEDDDLPPLAQIFKSPHLSSSSAKDPVKNSLNQNRLQVEEQNTMAGLVPASQDSRSHSEPEGRSNSSSQCVAPYQKQKSLQDVNSNDVRDGGISDPACMDEWITSSQGSVDLFGTPQESEDVAGGAEDVAGGAEDVAGGAEDVAGGAEDVAGGAEDVAGGAEDVAGGAEDVAGGAEDVAGGAEDVAGGAEDVAGGAEDVAGGAEDVAGGAEDVAGGAEDVAGGAEDVAGGKTGHSIESSQCTSEIITTQQRDEMQQELHRLERMMALVTEALQKKGGDLDDTNKTEDVNQHPGINTGPRRSQRSCKRGRQLSQRSEVKGQRAAAEDSTVDVMDEKKPNELKGETLRCKTGSGGRTELVASGLSAAEQGLLKKFARKMKAGVSSHVTPTTTHIIIKTDGDLVCERTLKYFQGIAGRKWVVSFLWISECFKHGKLLSEDPYEVCGDVVNGRDHKGPQKARIAPENNLLMKGCEICFQGSFTDMTTDQMEVMVELCGATVVKDPLMFSRKNICYQLVVVQPDPDDSQSYYAALQRKATVVTRSWLLDSVATYTLQNPRDYKP</sequence>
<feature type="compositionally biased region" description="Polar residues" evidence="14">
    <location>
        <begin position="800"/>
        <end position="816"/>
    </location>
</feature>
<proteinExistence type="predicted"/>
<feature type="domain" description="BRCT" evidence="16">
    <location>
        <begin position="1419"/>
        <end position="1516"/>
    </location>
</feature>
<feature type="region of interest" description="Disordered" evidence="14">
    <location>
        <begin position="800"/>
        <end position="1198"/>
    </location>
</feature>
<feature type="compositionally biased region" description="Basic and acidic residues" evidence="14">
    <location>
        <begin position="921"/>
        <end position="931"/>
    </location>
</feature>
<dbReference type="FunFam" id="3.40.50.10190:FF:000025">
    <property type="entry name" value="Breast cancer type 1 susceptibility protein homolog"/>
    <property type="match status" value="1"/>
</dbReference>
<dbReference type="GO" id="GO:0005694">
    <property type="term" value="C:chromosome"/>
    <property type="evidence" value="ECO:0007669"/>
    <property type="project" value="UniProtKB-SubCell"/>
</dbReference>
<feature type="compositionally biased region" description="Basic residues" evidence="14">
    <location>
        <begin position="551"/>
        <end position="560"/>
    </location>
</feature>
<keyword evidence="9" id="KW-0234">DNA repair</keyword>
<dbReference type="GO" id="GO:0000724">
    <property type="term" value="P:double-strand break repair via homologous recombination"/>
    <property type="evidence" value="ECO:0007669"/>
    <property type="project" value="TreeGrafter"/>
</dbReference>
<feature type="compositionally biased region" description="Low complexity" evidence="14">
    <location>
        <begin position="1079"/>
        <end position="1186"/>
    </location>
</feature>
<dbReference type="SUPFAM" id="SSF52113">
    <property type="entry name" value="BRCT domain"/>
    <property type="match status" value="2"/>
</dbReference>
<evidence type="ECO:0000313" key="17">
    <source>
        <dbReference type="EMBL" id="KAK2866169.1"/>
    </source>
</evidence>
<dbReference type="InterPro" id="IPR031099">
    <property type="entry name" value="BRCA1-associated"/>
</dbReference>
<feature type="compositionally biased region" description="Acidic residues" evidence="14">
    <location>
        <begin position="952"/>
        <end position="963"/>
    </location>
</feature>
<dbReference type="GO" id="GO:0031436">
    <property type="term" value="C:BRCA1-BARD1 complex"/>
    <property type="evidence" value="ECO:0007669"/>
    <property type="project" value="TreeGrafter"/>
</dbReference>
<dbReference type="GO" id="GO:0070531">
    <property type="term" value="C:BRCA1-A complex"/>
    <property type="evidence" value="ECO:0007669"/>
    <property type="project" value="TreeGrafter"/>
</dbReference>
<feature type="region of interest" description="Disordered" evidence="14">
    <location>
        <begin position="1232"/>
        <end position="1285"/>
    </location>
</feature>
<dbReference type="InterPro" id="IPR017907">
    <property type="entry name" value="Znf_RING_CS"/>
</dbReference>
<feature type="region of interest" description="Disordered" evidence="14">
    <location>
        <begin position="450"/>
        <end position="475"/>
    </location>
</feature>
<feature type="compositionally biased region" description="Polar residues" evidence="14">
    <location>
        <begin position="974"/>
        <end position="1001"/>
    </location>
</feature>
<dbReference type="FunFam" id="3.40.50.10190:FF:000006">
    <property type="entry name" value="Breast cancer type 1 susceptibility protein homolog"/>
    <property type="match status" value="1"/>
</dbReference>
<evidence type="ECO:0000256" key="12">
    <source>
        <dbReference type="ARBA" id="ARBA00031556"/>
    </source>
</evidence>
<evidence type="ECO:0000256" key="6">
    <source>
        <dbReference type="ARBA" id="ARBA00022763"/>
    </source>
</evidence>
<dbReference type="PROSITE" id="PS00518">
    <property type="entry name" value="ZF_RING_1"/>
    <property type="match status" value="1"/>
</dbReference>
<name>A0AA88P6E4_TACVA</name>
<dbReference type="Proteomes" id="UP001187315">
    <property type="component" value="Unassembled WGS sequence"/>
</dbReference>
<feature type="region of interest" description="Disordered" evidence="14">
    <location>
        <begin position="348"/>
        <end position="436"/>
    </location>
</feature>
<reference evidence="17" key="1">
    <citation type="submission" date="2023-08" db="EMBL/GenBank/DDBJ databases">
        <title>Pelteobagrus vachellii genome.</title>
        <authorList>
            <person name="Liu H."/>
        </authorList>
    </citation>
    <scope>NUCLEOTIDE SEQUENCE</scope>
    <source>
        <strain evidence="17">PRFRI_2022a</strain>
        <tissue evidence="17">Muscle</tissue>
    </source>
</reference>
<dbReference type="InterPro" id="IPR001357">
    <property type="entry name" value="BRCT_dom"/>
</dbReference>
<keyword evidence="7 13" id="KW-0863">Zinc-finger</keyword>
<feature type="region of interest" description="Disordered" evidence="14">
    <location>
        <begin position="715"/>
        <end position="734"/>
    </location>
</feature>
<feature type="compositionally biased region" description="Polar residues" evidence="14">
    <location>
        <begin position="389"/>
        <end position="400"/>
    </location>
</feature>
<evidence type="ECO:0000256" key="3">
    <source>
        <dbReference type="ARBA" id="ARBA00022454"/>
    </source>
</evidence>
<feature type="compositionally biased region" description="Basic and acidic residues" evidence="14">
    <location>
        <begin position="253"/>
        <end position="274"/>
    </location>
</feature>
<evidence type="ECO:0000256" key="14">
    <source>
        <dbReference type="SAM" id="MobiDB-lite"/>
    </source>
</evidence>
<feature type="domain" description="BRCT" evidence="16">
    <location>
        <begin position="1310"/>
        <end position="1398"/>
    </location>
</feature>
<evidence type="ECO:0000259" key="16">
    <source>
        <dbReference type="PROSITE" id="PS50172"/>
    </source>
</evidence>
<feature type="compositionally biased region" description="Polar residues" evidence="14">
    <location>
        <begin position="1020"/>
        <end position="1043"/>
    </location>
</feature>
<dbReference type="Gene3D" id="3.40.50.10190">
    <property type="entry name" value="BRCT domain"/>
    <property type="match status" value="2"/>
</dbReference>
<keyword evidence="3" id="KW-0158">Chromosome</keyword>
<dbReference type="PANTHER" id="PTHR13763">
    <property type="entry name" value="BREAST CANCER TYPE 1 SUSCEPTIBILITY PROTEIN BRCA1"/>
    <property type="match status" value="1"/>
</dbReference>
<feature type="domain" description="RING-type" evidence="15">
    <location>
        <begin position="22"/>
        <end position="64"/>
    </location>
</feature>
<feature type="compositionally biased region" description="Polar residues" evidence="14">
    <location>
        <begin position="275"/>
        <end position="287"/>
    </location>
</feature>
<dbReference type="InterPro" id="IPR036420">
    <property type="entry name" value="BRCT_dom_sf"/>
</dbReference>
<dbReference type="InterPro" id="IPR018957">
    <property type="entry name" value="Znf_C3HC4_RING-type"/>
</dbReference>
<keyword evidence="18" id="KW-1185">Reference proteome</keyword>
<keyword evidence="5" id="KW-0677">Repeat</keyword>
<dbReference type="Gene3D" id="3.30.40.10">
    <property type="entry name" value="Zinc/RING finger domain, C3HC4 (zinc finger)"/>
    <property type="match status" value="1"/>
</dbReference>
<comment type="caution">
    <text evidence="17">The sequence shown here is derived from an EMBL/GenBank/DDBJ whole genome shotgun (WGS) entry which is preliminary data.</text>
</comment>
<keyword evidence="11" id="KW-0131">Cell cycle</keyword>
<feature type="region of interest" description="Disordered" evidence="14">
    <location>
        <begin position="253"/>
        <end position="292"/>
    </location>
</feature>
<feature type="compositionally biased region" description="Acidic residues" evidence="14">
    <location>
        <begin position="377"/>
        <end position="388"/>
    </location>
</feature>
<dbReference type="PROSITE" id="PS50089">
    <property type="entry name" value="ZF_RING_2"/>
    <property type="match status" value="1"/>
</dbReference>